<keyword evidence="3" id="KW-1185">Reference proteome</keyword>
<dbReference type="Pfam" id="PF01289">
    <property type="entry name" value="Thiol_cytolysin"/>
    <property type="match status" value="1"/>
</dbReference>
<dbReference type="InterPro" id="IPR036363">
    <property type="entry name" value="Thiol_cytolysin_ab_sf"/>
</dbReference>
<feature type="region of interest" description="Disordered" evidence="1">
    <location>
        <begin position="67"/>
        <end position="88"/>
    </location>
</feature>
<gene>
    <name evidence="2" type="ORF">K7J14_14505</name>
</gene>
<dbReference type="RefSeq" id="WP_230757946.1">
    <property type="nucleotide sequence ID" value="NZ_JAINWA010000003.1"/>
</dbReference>
<feature type="compositionally biased region" description="Basic and acidic residues" evidence="1">
    <location>
        <begin position="75"/>
        <end position="88"/>
    </location>
</feature>
<dbReference type="Gene3D" id="3.40.30.40">
    <property type="entry name" value="Perfringolysin"/>
    <property type="match status" value="1"/>
</dbReference>
<reference evidence="2" key="1">
    <citation type="submission" date="2021-08" db="EMBL/GenBank/DDBJ databases">
        <title>Comparative analyses of Brucepasteria parasyntrophica and Teretinema zuelzerae.</title>
        <authorList>
            <person name="Song Y."/>
            <person name="Brune A."/>
        </authorList>
    </citation>
    <scope>NUCLEOTIDE SEQUENCE</scope>
    <source>
        <strain evidence="2">DSM 1903</strain>
    </source>
</reference>
<evidence type="ECO:0000256" key="1">
    <source>
        <dbReference type="SAM" id="MobiDB-lite"/>
    </source>
</evidence>
<proteinExistence type="predicted"/>
<comment type="caution">
    <text evidence="2">The sequence shown here is derived from an EMBL/GenBank/DDBJ whole genome shotgun (WGS) entry which is preliminary data.</text>
</comment>
<protein>
    <submittedName>
        <fullName evidence="2">Thiol-activated cytolysin family protein</fullName>
    </submittedName>
</protein>
<dbReference type="Proteomes" id="UP001198163">
    <property type="component" value="Unassembled WGS sequence"/>
</dbReference>
<evidence type="ECO:0000313" key="2">
    <source>
        <dbReference type="EMBL" id="MCD1655907.1"/>
    </source>
</evidence>
<name>A0AAE3EJL7_9SPIR</name>
<dbReference type="AlphaFoldDB" id="A0AAE3EJL7"/>
<sequence>MKRNLNLTRKQNSTTAASRFAFGLAVFAMLFQFSGCSMPGTTEEENKPDLTGLAALLAKLETPKNLTNSAATPIKSEEEKDEAKTERSATKIVNGVPIQYETTTKKFKASATYDTQVLLNPSTDVIYPGSVIVGSSIDDGSYQEVVRGRKNEIMVSYGGLNGVTTEGGKDGVVSGKIYPSLSEFRKFHNQIINQTFKGANSTYTMVASDISSEDSFNVFFSAGVSYESPSISASVKASLDYTKETTKKKYMISFAQTYYTVDIDQGVESFLYSDFNLDDFKGVRPVYVSSIAYGRLGYITLESEASLESIKAGVEAILQTPSLAVNANAGTEIKSVQNSNNLNVTVIGSPTVVKSLEDFADFLTNGGFSSESTGQIVSYKLRFVDDNSIANIVFNGEYTLRSVKPIMGKYKVDAQLTGISCGKAGDPDDDADLSGALTLSYNGTDHDLWKTGAHNLWYIPLKGAWTEFPGTPAVKNTNHAKYYSTDVKSFFITSKNDKFDMKAESVIEDNIRDDEHNDVTKSISLTDLDPDNTYTITSDYYYYGNLIYSTKFKVKFTISEIFS</sequence>
<dbReference type="Gene3D" id="3.90.840.10">
    <property type="entry name" value="Thiol-activated cytolysin superfamily/Thiol-activated cytolysin, alpha-beta domain"/>
    <property type="match status" value="1"/>
</dbReference>
<dbReference type="EMBL" id="JAINWA010000003">
    <property type="protein sequence ID" value="MCD1655907.1"/>
    <property type="molecule type" value="Genomic_DNA"/>
</dbReference>
<dbReference type="GO" id="GO:0015485">
    <property type="term" value="F:cholesterol binding"/>
    <property type="evidence" value="ECO:0007669"/>
    <property type="project" value="InterPro"/>
</dbReference>
<dbReference type="InterPro" id="IPR036359">
    <property type="entry name" value="Thiol_cytolysin_sf"/>
</dbReference>
<organism evidence="2 3">
    <name type="scientific">Teretinema zuelzerae</name>
    <dbReference type="NCBI Taxonomy" id="156"/>
    <lineage>
        <taxon>Bacteria</taxon>
        <taxon>Pseudomonadati</taxon>
        <taxon>Spirochaetota</taxon>
        <taxon>Spirochaetia</taxon>
        <taxon>Spirochaetales</taxon>
        <taxon>Treponemataceae</taxon>
        <taxon>Teretinema</taxon>
    </lineage>
</organism>
<dbReference type="InterPro" id="IPR001869">
    <property type="entry name" value="Thiol_cytolysin"/>
</dbReference>
<accession>A0AAE3EJL7</accession>
<evidence type="ECO:0000313" key="3">
    <source>
        <dbReference type="Proteomes" id="UP001198163"/>
    </source>
</evidence>
<dbReference type="SUPFAM" id="SSF56978">
    <property type="entry name" value="Perfringolysin"/>
    <property type="match status" value="1"/>
</dbReference>